<feature type="domain" description="DUF58" evidence="2">
    <location>
        <begin position="218"/>
        <end position="289"/>
    </location>
</feature>
<dbReference type="InterPro" id="IPR002881">
    <property type="entry name" value="DUF58"/>
</dbReference>
<keyword evidence="4" id="KW-1185">Reference proteome</keyword>
<comment type="caution">
    <text evidence="3">The sequence shown here is derived from an EMBL/GenBank/DDBJ whole genome shotgun (WGS) entry which is preliminary data.</text>
</comment>
<dbReference type="RefSeq" id="WP_354219698.1">
    <property type="nucleotide sequence ID" value="NZ_JBEPMX010000005.1"/>
</dbReference>
<evidence type="ECO:0000256" key="1">
    <source>
        <dbReference type="SAM" id="Phobius"/>
    </source>
</evidence>
<evidence type="ECO:0000313" key="3">
    <source>
        <dbReference type="EMBL" id="MET3683104.1"/>
    </source>
</evidence>
<sequence length="399" mass="46144">MTFQKYSQNSRAFPTFVVIGTFILFAAFFIGFDQMYMLVLISVLVTLLYGMSVFYEKHVDDYLNITFPEPIIKHYQGDDGVLYMTIAQNGILPLLNAKVIVEMDNVVQFKDGRHIPRRYMTSYTQSINLMFWEKRTIAIPYETAKRGVARVHNVEVVVPNMFGFGSIFLRSQTRFKQEVIVYPKKSSVPNIDLLSPKRMGYHRATHSLFEDHTLPVGTRQYSPGDAFNRIHWKASAKEGELQTKVFEKASQISWCFLINIHDEYGRGVNENMELLLEKTAYMMHYATKHQIPYRFFINVSSVDQIPFMHLLEGEGNSHYKRSLEILARLKLLTFTMKYERLLYFVQKHESPPAYIIQVGDVSASQLAYLKRLERKGSAICFLNENGLSHSAPKEVAQHG</sequence>
<evidence type="ECO:0000259" key="2">
    <source>
        <dbReference type="Pfam" id="PF01882"/>
    </source>
</evidence>
<feature type="transmembrane region" description="Helical" evidence="1">
    <location>
        <begin position="36"/>
        <end position="55"/>
    </location>
</feature>
<dbReference type="PANTHER" id="PTHR34351:SF2">
    <property type="entry name" value="DUF58 DOMAIN-CONTAINING PROTEIN"/>
    <property type="match status" value="1"/>
</dbReference>
<reference evidence="3 4" key="1">
    <citation type="submission" date="2024-06" db="EMBL/GenBank/DDBJ databases">
        <title>Genomic Encyclopedia of Type Strains, Phase IV (KMG-IV): sequencing the most valuable type-strain genomes for metagenomic binning, comparative biology and taxonomic classification.</title>
        <authorList>
            <person name="Goeker M."/>
        </authorList>
    </citation>
    <scope>NUCLEOTIDE SEQUENCE [LARGE SCALE GENOMIC DNA]</scope>
    <source>
        <strain evidence="3 4">DSM 23520</strain>
    </source>
</reference>
<keyword evidence="1" id="KW-0812">Transmembrane</keyword>
<organism evidence="3 4">
    <name type="scientific">Alkalibacillus flavidus</name>
    <dbReference type="NCBI Taxonomy" id="546021"/>
    <lineage>
        <taxon>Bacteria</taxon>
        <taxon>Bacillati</taxon>
        <taxon>Bacillota</taxon>
        <taxon>Bacilli</taxon>
        <taxon>Bacillales</taxon>
        <taxon>Bacillaceae</taxon>
        <taxon>Alkalibacillus</taxon>
    </lineage>
</organism>
<protein>
    <recommendedName>
        <fullName evidence="2">DUF58 domain-containing protein</fullName>
    </recommendedName>
</protein>
<dbReference type="Proteomes" id="UP001549167">
    <property type="component" value="Unassembled WGS sequence"/>
</dbReference>
<feature type="transmembrane region" description="Helical" evidence="1">
    <location>
        <begin position="12"/>
        <end position="30"/>
    </location>
</feature>
<proteinExistence type="predicted"/>
<name>A0ABV2KU43_9BACI</name>
<dbReference type="EMBL" id="JBEPMX010000005">
    <property type="protein sequence ID" value="MET3683104.1"/>
    <property type="molecule type" value="Genomic_DNA"/>
</dbReference>
<evidence type="ECO:0000313" key="4">
    <source>
        <dbReference type="Proteomes" id="UP001549167"/>
    </source>
</evidence>
<dbReference type="Pfam" id="PF01882">
    <property type="entry name" value="DUF58"/>
    <property type="match status" value="1"/>
</dbReference>
<gene>
    <name evidence="3" type="ORF">ABID56_001195</name>
</gene>
<keyword evidence="1" id="KW-1133">Transmembrane helix</keyword>
<accession>A0ABV2KU43</accession>
<dbReference type="PANTHER" id="PTHR34351">
    <property type="entry name" value="SLR1927 PROTEIN-RELATED"/>
    <property type="match status" value="1"/>
</dbReference>
<keyword evidence="1" id="KW-0472">Membrane</keyword>